<comment type="caution">
    <text evidence="13">The sequence shown here is derived from an EMBL/GenBank/DDBJ whole genome shotgun (WGS) entry which is preliminary data.</text>
</comment>
<protein>
    <submittedName>
        <fullName evidence="13">Lipid kinase YegS</fullName>
    </submittedName>
</protein>
<organism evidence="13 14">
    <name type="scientific">Halomonas ventosae</name>
    <dbReference type="NCBI Taxonomy" id="229007"/>
    <lineage>
        <taxon>Bacteria</taxon>
        <taxon>Pseudomonadati</taxon>
        <taxon>Pseudomonadota</taxon>
        <taxon>Gammaproteobacteria</taxon>
        <taxon>Oceanospirillales</taxon>
        <taxon>Halomonadaceae</taxon>
        <taxon>Halomonas</taxon>
    </lineage>
</organism>
<accession>A0A2T0VQP0</accession>
<dbReference type="Pfam" id="PF19279">
    <property type="entry name" value="YegS_C"/>
    <property type="match status" value="1"/>
</dbReference>
<comment type="cofactor">
    <cofactor evidence="1">
        <name>Mg(2+)</name>
        <dbReference type="ChEBI" id="CHEBI:18420"/>
    </cofactor>
</comment>
<evidence type="ECO:0000259" key="12">
    <source>
        <dbReference type="PROSITE" id="PS50146"/>
    </source>
</evidence>
<evidence type="ECO:0000256" key="2">
    <source>
        <dbReference type="ARBA" id="ARBA00022516"/>
    </source>
</evidence>
<dbReference type="GO" id="GO:0005524">
    <property type="term" value="F:ATP binding"/>
    <property type="evidence" value="ECO:0007669"/>
    <property type="project" value="UniProtKB-KW"/>
</dbReference>
<evidence type="ECO:0000256" key="1">
    <source>
        <dbReference type="ARBA" id="ARBA00001946"/>
    </source>
</evidence>
<evidence type="ECO:0000313" key="13">
    <source>
        <dbReference type="EMBL" id="PRY72794.1"/>
    </source>
</evidence>
<dbReference type="GO" id="GO:0046872">
    <property type="term" value="F:metal ion binding"/>
    <property type="evidence" value="ECO:0007669"/>
    <property type="project" value="UniProtKB-KW"/>
</dbReference>
<dbReference type="InterPro" id="IPR001206">
    <property type="entry name" value="Diacylglycerol_kinase_cat_dom"/>
</dbReference>
<dbReference type="PANTHER" id="PTHR12358:SF106">
    <property type="entry name" value="LIPID KINASE YEGS"/>
    <property type="match status" value="1"/>
</dbReference>
<dbReference type="NCBIfam" id="TIGR00147">
    <property type="entry name" value="YegS/Rv2252/BmrU family lipid kinase"/>
    <property type="match status" value="1"/>
</dbReference>
<dbReference type="Gene3D" id="2.60.200.40">
    <property type="match status" value="1"/>
</dbReference>
<dbReference type="SUPFAM" id="SSF111331">
    <property type="entry name" value="NAD kinase/diacylglycerol kinase-like"/>
    <property type="match status" value="1"/>
</dbReference>
<dbReference type="EMBL" id="PVTM01000003">
    <property type="protein sequence ID" value="PRY72794.1"/>
    <property type="molecule type" value="Genomic_DNA"/>
</dbReference>
<evidence type="ECO:0000256" key="10">
    <source>
        <dbReference type="ARBA" id="ARBA00023209"/>
    </source>
</evidence>
<dbReference type="PANTHER" id="PTHR12358">
    <property type="entry name" value="SPHINGOSINE KINASE"/>
    <property type="match status" value="1"/>
</dbReference>
<dbReference type="RefSeq" id="WP_106229927.1">
    <property type="nucleotide sequence ID" value="NZ_PVTM01000003.1"/>
</dbReference>
<name>A0A2T0VQP0_9GAMM</name>
<gene>
    <name evidence="13" type="ORF">BCL64_103274</name>
</gene>
<evidence type="ECO:0000256" key="6">
    <source>
        <dbReference type="ARBA" id="ARBA00022777"/>
    </source>
</evidence>
<keyword evidence="11" id="KW-1208">Phospholipid metabolism</keyword>
<evidence type="ECO:0000256" key="5">
    <source>
        <dbReference type="ARBA" id="ARBA00022741"/>
    </source>
</evidence>
<proteinExistence type="predicted"/>
<keyword evidence="6 13" id="KW-0418">Kinase</keyword>
<dbReference type="Pfam" id="PF00781">
    <property type="entry name" value="DAGK_cat"/>
    <property type="match status" value="1"/>
</dbReference>
<dbReference type="InterPro" id="IPR005218">
    <property type="entry name" value="Diacylglycerol/lipid_kinase"/>
</dbReference>
<keyword evidence="14" id="KW-1185">Reference proteome</keyword>
<keyword evidence="3" id="KW-0808">Transferase</keyword>
<keyword evidence="2" id="KW-0444">Lipid biosynthesis</keyword>
<evidence type="ECO:0000256" key="8">
    <source>
        <dbReference type="ARBA" id="ARBA00022842"/>
    </source>
</evidence>
<keyword evidence="9" id="KW-0443">Lipid metabolism</keyword>
<evidence type="ECO:0000256" key="4">
    <source>
        <dbReference type="ARBA" id="ARBA00022723"/>
    </source>
</evidence>
<dbReference type="SMART" id="SM00046">
    <property type="entry name" value="DAGKc"/>
    <property type="match status" value="1"/>
</dbReference>
<dbReference type="InterPro" id="IPR050187">
    <property type="entry name" value="Lipid_Phosphate_FormReg"/>
</dbReference>
<dbReference type="Gene3D" id="3.40.50.10330">
    <property type="entry name" value="Probable inorganic polyphosphate/atp-NAD kinase, domain 1"/>
    <property type="match status" value="1"/>
</dbReference>
<keyword evidence="8" id="KW-0460">Magnesium</keyword>
<dbReference type="AlphaFoldDB" id="A0A2T0VQP0"/>
<evidence type="ECO:0000256" key="3">
    <source>
        <dbReference type="ARBA" id="ARBA00022679"/>
    </source>
</evidence>
<evidence type="ECO:0000313" key="14">
    <source>
        <dbReference type="Proteomes" id="UP000239896"/>
    </source>
</evidence>
<evidence type="ECO:0000256" key="11">
    <source>
        <dbReference type="ARBA" id="ARBA00023264"/>
    </source>
</evidence>
<dbReference type="InterPro" id="IPR045540">
    <property type="entry name" value="YegS/DAGK_C"/>
</dbReference>
<dbReference type="PROSITE" id="PS50146">
    <property type="entry name" value="DAGK"/>
    <property type="match status" value="1"/>
</dbReference>
<keyword evidence="10" id="KW-0594">Phospholipid biosynthesis</keyword>
<evidence type="ECO:0000256" key="9">
    <source>
        <dbReference type="ARBA" id="ARBA00023098"/>
    </source>
</evidence>
<keyword evidence="4" id="KW-0479">Metal-binding</keyword>
<reference evidence="13 14" key="1">
    <citation type="submission" date="2018-03" db="EMBL/GenBank/DDBJ databases">
        <title>Comparative analysis of microorganisms from saline springs in Andes Mountain Range, Colombia.</title>
        <authorList>
            <person name="Rubin E."/>
        </authorList>
    </citation>
    <scope>NUCLEOTIDE SEQUENCE [LARGE SCALE GENOMIC DNA]</scope>
    <source>
        <strain evidence="13 14">USBA 854</strain>
    </source>
</reference>
<keyword evidence="7" id="KW-0067">ATP-binding</keyword>
<dbReference type="InterPro" id="IPR016064">
    <property type="entry name" value="NAD/diacylglycerol_kinase_sf"/>
</dbReference>
<feature type="domain" description="DAGKc" evidence="12">
    <location>
        <begin position="1"/>
        <end position="128"/>
    </location>
</feature>
<dbReference type="GO" id="GO:0005886">
    <property type="term" value="C:plasma membrane"/>
    <property type="evidence" value="ECO:0007669"/>
    <property type="project" value="TreeGrafter"/>
</dbReference>
<dbReference type="Proteomes" id="UP000239896">
    <property type="component" value="Unassembled WGS sequence"/>
</dbReference>
<dbReference type="GO" id="GO:0016301">
    <property type="term" value="F:kinase activity"/>
    <property type="evidence" value="ECO:0007669"/>
    <property type="project" value="UniProtKB-KW"/>
</dbReference>
<keyword evidence="5" id="KW-0547">Nucleotide-binding</keyword>
<dbReference type="GO" id="GO:0008654">
    <property type="term" value="P:phospholipid biosynthetic process"/>
    <property type="evidence" value="ECO:0007669"/>
    <property type="project" value="UniProtKB-KW"/>
</dbReference>
<sequence>MARLILNGKSAQLPAVREAVFARREAGDNLEVRVTWEQGDAARLAEQAGRDGVERVVAGGGDGTVNEVVNGLMRLSPEQRPGLGILPLGSANDLATSLDLPLDAEPALASALQLPLRRIDVPRLDDWHFLNMATCGFGAEITSSTPKALKRLLGGGAYSLIGAVKAWDFRLYPGVLRWEGGERRVEVFMLAIGNGRQSGGGQALTPDASLDDGLLDVLLLHDVASLARLRAMRRELAARPDRGRYVDAFRTDALAFEAEEALPVTLDGEPLQRRGFRVAISPGALALAAPPECPLFSRPPRGRSGLRPG</sequence>
<dbReference type="NCBIfam" id="NF009602">
    <property type="entry name" value="PRK13054.1"/>
    <property type="match status" value="1"/>
</dbReference>
<evidence type="ECO:0000256" key="7">
    <source>
        <dbReference type="ARBA" id="ARBA00022840"/>
    </source>
</evidence>
<dbReference type="InterPro" id="IPR017438">
    <property type="entry name" value="ATP-NAD_kinase_N"/>
</dbReference>